<name>A0ABQ2GYT3_9DEIO</name>
<feature type="chain" id="PRO_5047359740" evidence="1">
    <location>
        <begin position="19"/>
        <end position="384"/>
    </location>
</feature>
<keyword evidence="3" id="KW-1185">Reference proteome</keyword>
<evidence type="ECO:0000313" key="2">
    <source>
        <dbReference type="EMBL" id="GGM20598.1"/>
    </source>
</evidence>
<protein>
    <submittedName>
        <fullName evidence="2">Uncharacterized protein</fullName>
    </submittedName>
</protein>
<keyword evidence="1" id="KW-0732">Signal</keyword>
<feature type="signal peptide" evidence="1">
    <location>
        <begin position="1"/>
        <end position="18"/>
    </location>
</feature>
<comment type="caution">
    <text evidence="2">The sequence shown here is derived from an EMBL/GenBank/DDBJ whole genome shotgun (WGS) entry which is preliminary data.</text>
</comment>
<gene>
    <name evidence="2" type="ORF">GCM10010841_30730</name>
</gene>
<proteinExistence type="predicted"/>
<sequence length="384" mass="41171">MRRLIVLLTLLLSPGPDAQVQETSVQLPAPAMWLAAGEDQVYAVTSHAQLLGIRDGQVRALAHDFARHFVTACAGRAVGINDAGQLQVWTGKAVERAAARDLSPLALPLCLSSGIVAVSRSGELVRFEAASDGWQETARQAAGLLPDAQLTLADLTGTGHGQIVALTRPDAQRSDHGILGDRTEATELTVFERHTLGVLARLTLPAPYVFEDLQARPLRWQENRDVVAVVRSSPGGGGALVLVEGNAEELTLRAAGPDFGQPHRWLAPVVGYGQLWAVQTPHIGGRLTRYEEDNGTLRPTVVSEGVSNHSIGSRNLDAAVLVAPGQPVVPSQDHRRLLWLECPAACSVRQELPLNGVFTSNLLHFSGQIWVGDQAGTLHRWAGR</sequence>
<evidence type="ECO:0000256" key="1">
    <source>
        <dbReference type="SAM" id="SignalP"/>
    </source>
</evidence>
<evidence type="ECO:0000313" key="3">
    <source>
        <dbReference type="Proteomes" id="UP000661918"/>
    </source>
</evidence>
<dbReference type="RefSeq" id="WP_188905231.1">
    <property type="nucleotide sequence ID" value="NZ_BMOM01000042.1"/>
</dbReference>
<dbReference type="EMBL" id="BMOM01000042">
    <property type="protein sequence ID" value="GGM20598.1"/>
    <property type="molecule type" value="Genomic_DNA"/>
</dbReference>
<reference evidence="3" key="1">
    <citation type="journal article" date="2019" name="Int. J. Syst. Evol. Microbiol.">
        <title>The Global Catalogue of Microorganisms (GCM) 10K type strain sequencing project: providing services to taxonomists for standard genome sequencing and annotation.</title>
        <authorList>
            <consortium name="The Broad Institute Genomics Platform"/>
            <consortium name="The Broad Institute Genome Sequencing Center for Infectious Disease"/>
            <person name="Wu L."/>
            <person name="Ma J."/>
        </authorList>
    </citation>
    <scope>NUCLEOTIDE SEQUENCE [LARGE SCALE GENOMIC DNA]</scope>
    <source>
        <strain evidence="3">JCM 15443</strain>
    </source>
</reference>
<accession>A0ABQ2GYT3</accession>
<dbReference type="Proteomes" id="UP000661918">
    <property type="component" value="Unassembled WGS sequence"/>
</dbReference>
<organism evidence="2 3">
    <name type="scientific">Deinococcus aerophilus</name>
    <dbReference type="NCBI Taxonomy" id="522488"/>
    <lineage>
        <taxon>Bacteria</taxon>
        <taxon>Thermotogati</taxon>
        <taxon>Deinococcota</taxon>
        <taxon>Deinococci</taxon>
        <taxon>Deinococcales</taxon>
        <taxon>Deinococcaceae</taxon>
        <taxon>Deinococcus</taxon>
    </lineage>
</organism>